<evidence type="ECO:0000259" key="5">
    <source>
        <dbReference type="PROSITE" id="PS50089"/>
    </source>
</evidence>
<evidence type="ECO:0000313" key="6">
    <source>
        <dbReference type="Proteomes" id="UP000887566"/>
    </source>
</evidence>
<dbReference type="PROSITE" id="PS50089">
    <property type="entry name" value="ZF_RING_2"/>
    <property type="match status" value="1"/>
</dbReference>
<dbReference type="InterPro" id="IPR013083">
    <property type="entry name" value="Znf_RING/FYVE/PHD"/>
</dbReference>
<evidence type="ECO:0000256" key="3">
    <source>
        <dbReference type="PROSITE-ProRule" id="PRU00175"/>
    </source>
</evidence>
<dbReference type="GO" id="GO:0008270">
    <property type="term" value="F:zinc ion binding"/>
    <property type="evidence" value="ECO:0007669"/>
    <property type="project" value="UniProtKB-KW"/>
</dbReference>
<evidence type="ECO:0000256" key="4">
    <source>
        <dbReference type="SAM" id="MobiDB-lite"/>
    </source>
</evidence>
<dbReference type="Proteomes" id="UP000887566">
    <property type="component" value="Unplaced"/>
</dbReference>
<feature type="region of interest" description="Disordered" evidence="4">
    <location>
        <begin position="231"/>
        <end position="250"/>
    </location>
</feature>
<protein>
    <submittedName>
        <fullName evidence="7">RING-type domain-containing protein</fullName>
    </submittedName>
</protein>
<reference evidence="7" key="1">
    <citation type="submission" date="2022-11" db="UniProtKB">
        <authorList>
            <consortium name="WormBaseParasite"/>
        </authorList>
    </citation>
    <scope>IDENTIFICATION</scope>
</reference>
<keyword evidence="1 3" id="KW-0479">Metal-binding</keyword>
<proteinExistence type="predicted"/>
<keyword evidence="1 3" id="KW-0863">Zinc-finger</keyword>
<sequence>MDNVICLQFDGEERRLQIRSVKPDILGQLFNLVPQTIMLMDAEFIVLVQNSDRSGFDGILAHQEPFTVLGTGVVASAPVSSSSFSTPLSASNARPPIPPPFGVVPGARTGIPPPGVRLNRRQLSTRPVTSEIVTKTIKVYHYERGIRGSLKPAKSMANIMIFEFECNVTAVNTKLQLKTGFEEYVIADKYGIRIPDDETTREPAFWYFGQKQAGNASRYFAVKKVTSQAAVDGSSEDSSDENVPCSSATRKRRLSEKAIAKEVAKKMRRDQDHQQRASQDSLDAIQSSLKEILRCSVCMAVSREPTICKTCENLIGCFVCVDQWAATQNSCPVHRCDWEMGIGVGYLKTRMSFENIRGLYD</sequence>
<evidence type="ECO:0000256" key="1">
    <source>
        <dbReference type="ARBA" id="ARBA00022771"/>
    </source>
</evidence>
<keyword evidence="6" id="KW-1185">Reference proteome</keyword>
<dbReference type="SUPFAM" id="SSF57850">
    <property type="entry name" value="RING/U-box"/>
    <property type="match status" value="1"/>
</dbReference>
<dbReference type="WBParaSite" id="PSAMB.scaffold5657size11171.g27092.t1">
    <property type="protein sequence ID" value="PSAMB.scaffold5657size11171.g27092.t1"/>
    <property type="gene ID" value="PSAMB.scaffold5657size11171.g27092"/>
</dbReference>
<feature type="domain" description="RING-type" evidence="5">
    <location>
        <begin position="295"/>
        <end position="335"/>
    </location>
</feature>
<name>A0A914WXT7_9BILA</name>
<organism evidence="6 7">
    <name type="scientific">Plectus sambesii</name>
    <dbReference type="NCBI Taxonomy" id="2011161"/>
    <lineage>
        <taxon>Eukaryota</taxon>
        <taxon>Metazoa</taxon>
        <taxon>Ecdysozoa</taxon>
        <taxon>Nematoda</taxon>
        <taxon>Chromadorea</taxon>
        <taxon>Plectida</taxon>
        <taxon>Plectina</taxon>
        <taxon>Plectoidea</taxon>
        <taxon>Plectidae</taxon>
        <taxon>Plectus</taxon>
    </lineage>
</organism>
<accession>A0A914WXT7</accession>
<dbReference type="Gene3D" id="3.30.40.10">
    <property type="entry name" value="Zinc/RING finger domain, C3HC4 (zinc finger)"/>
    <property type="match status" value="1"/>
</dbReference>
<keyword evidence="2" id="KW-0862">Zinc</keyword>
<dbReference type="InterPro" id="IPR001841">
    <property type="entry name" value="Znf_RING"/>
</dbReference>
<evidence type="ECO:0000256" key="2">
    <source>
        <dbReference type="ARBA" id="ARBA00022833"/>
    </source>
</evidence>
<evidence type="ECO:0000313" key="7">
    <source>
        <dbReference type="WBParaSite" id="PSAMB.scaffold5657size11171.g27092.t1"/>
    </source>
</evidence>
<dbReference type="AlphaFoldDB" id="A0A914WXT7"/>